<feature type="coiled-coil region" evidence="1">
    <location>
        <begin position="9"/>
        <end position="36"/>
    </location>
</feature>
<reference evidence="2 3" key="1">
    <citation type="submission" date="2019-09" db="EMBL/GenBank/DDBJ databases">
        <title>Draft genome sequence of 3 type strains from the CCUG.</title>
        <authorList>
            <person name="Pineiro-Iglesias B."/>
            <person name="Tunovic T."/>
            <person name="Unosson C."/>
            <person name="Inganas E."/>
            <person name="Ohlen M."/>
            <person name="Cardew S."/>
            <person name="Jensie-Markopoulos S."/>
            <person name="Salva-Serra F."/>
            <person name="Jaen-Luchoro D."/>
            <person name="Karlsson R."/>
            <person name="Svensson-Stadler L."/>
            <person name="Chun J."/>
            <person name="Moore E."/>
        </authorList>
    </citation>
    <scope>NUCLEOTIDE SEQUENCE [LARGE SCALE GENOMIC DNA]</scope>
    <source>
        <strain evidence="2 3">CCUG 65427</strain>
    </source>
</reference>
<protein>
    <recommendedName>
        <fullName evidence="4">Response regulatory domain-containing protein</fullName>
    </recommendedName>
</protein>
<organism evidence="2 3">
    <name type="scientific">Veillonella seminalis</name>
    <dbReference type="NCBI Taxonomy" id="1502943"/>
    <lineage>
        <taxon>Bacteria</taxon>
        <taxon>Bacillati</taxon>
        <taxon>Bacillota</taxon>
        <taxon>Negativicutes</taxon>
        <taxon>Veillonellales</taxon>
        <taxon>Veillonellaceae</taxon>
        <taxon>Veillonella</taxon>
    </lineage>
</organism>
<comment type="caution">
    <text evidence="2">The sequence shown here is derived from an EMBL/GenBank/DDBJ whole genome shotgun (WGS) entry which is preliminary data.</text>
</comment>
<dbReference type="Proteomes" id="UP000434554">
    <property type="component" value="Unassembled WGS sequence"/>
</dbReference>
<accession>A0A833FHI5</accession>
<proteinExistence type="predicted"/>
<dbReference type="RefSeq" id="WP_127007356.1">
    <property type="nucleotide sequence ID" value="NZ_RQUZ01000002.1"/>
</dbReference>
<dbReference type="GeneID" id="83054571"/>
<evidence type="ECO:0008006" key="4">
    <source>
        <dbReference type="Google" id="ProtNLM"/>
    </source>
</evidence>
<sequence length="426" mass="50234">MDDFKILLVDDDYEQREQLQETIDNYNKKLFIEELRNRSVIDDEKYISKLMMLENKEAVYKKLQEDGKISDEFDILNKIEISFEVATTPEEAAIALFQNNFEAVIVDLMLVPQKDIGEDDEQISGNILLKNIIDREIIPIIVRTGFSQKISEYVDTNIIKVQSKDESSFEDVISELINYYEDSIFRLLGSRGKVNNNIKEFFWEIIPECFSNKKEELMELNKETQEFVLIRYISSWLSNRFMFNEKYLDVEPIEMYMFPNPITQVCSCDIYEDCDNKQKFLVLTPACDLANSKTNEILFAKIKKYDEVQGFSDILEKCLNKDGNEISNKNKNKIAQWSRNSDQRSMRYHFLPKVSFFEGGFIDFRSLITLEYDYEKNQFKDRKLKKLGVITDVFKRDIIARFSSYYHRQGQPSFNTESILNKLLEG</sequence>
<gene>
    <name evidence="2" type="ORF">F8R14_05950</name>
</gene>
<evidence type="ECO:0000313" key="3">
    <source>
        <dbReference type="Proteomes" id="UP000434554"/>
    </source>
</evidence>
<evidence type="ECO:0000313" key="2">
    <source>
        <dbReference type="EMBL" id="KAB1478706.1"/>
    </source>
</evidence>
<dbReference type="EMBL" id="WBKH01000005">
    <property type="protein sequence ID" value="KAB1478706.1"/>
    <property type="molecule type" value="Genomic_DNA"/>
</dbReference>
<evidence type="ECO:0000256" key="1">
    <source>
        <dbReference type="SAM" id="Coils"/>
    </source>
</evidence>
<keyword evidence="1" id="KW-0175">Coiled coil</keyword>
<name>A0A833FHI5_9FIRM</name>
<dbReference type="AlphaFoldDB" id="A0A833FHI5"/>